<keyword evidence="2" id="KW-1185">Reference proteome</keyword>
<gene>
    <name evidence="1" type="ORF">SR894_09005</name>
</gene>
<proteinExistence type="predicted"/>
<reference evidence="1 2" key="1">
    <citation type="submission" date="2023-11" db="EMBL/GenBank/DDBJ databases">
        <title>MicrobeMod: A computational toolkit for identifying prokaryotic methylation and restriction-modification with nanopore sequencing.</title>
        <authorList>
            <person name="Crits-Christoph A."/>
            <person name="Kang S.C."/>
            <person name="Lee H."/>
            <person name="Ostrov N."/>
        </authorList>
    </citation>
    <scope>NUCLEOTIDE SEQUENCE [LARGE SCALE GENOMIC DNA]</scope>
    <source>
        <strain evidence="1 2">ATCC BAA-805</strain>
    </source>
</reference>
<dbReference type="RefSeq" id="WP_133730672.1">
    <property type="nucleotide sequence ID" value="NZ_CP140255.1"/>
</dbReference>
<evidence type="ECO:0000313" key="1">
    <source>
        <dbReference type="EMBL" id="WQH14660.1"/>
    </source>
</evidence>
<sequence length="127" mass="14515">MSFEELRSEVHKTYMEYYVAGFKSNDVTLIDKMVKYPIAYIKNGSVTMCDSYPIDPKSLKKEKGWDHSVDWKFEVTAVNDSEAHAVASAVRCRKDGSKIESVHGFYAFTKTADGWKMYAVADTTFWS</sequence>
<accession>A0ABZ0YTU8</accession>
<dbReference type="EMBL" id="CP140255">
    <property type="protein sequence ID" value="WQH14660.1"/>
    <property type="molecule type" value="Genomic_DNA"/>
</dbReference>
<organism evidence="1 2">
    <name type="scientific">Vreelandella neptunia</name>
    <dbReference type="NCBI Taxonomy" id="115551"/>
    <lineage>
        <taxon>Bacteria</taxon>
        <taxon>Pseudomonadati</taxon>
        <taxon>Pseudomonadota</taxon>
        <taxon>Gammaproteobacteria</taxon>
        <taxon>Oceanospirillales</taxon>
        <taxon>Halomonadaceae</taxon>
        <taxon>Vreelandella</taxon>
    </lineage>
</organism>
<evidence type="ECO:0000313" key="2">
    <source>
        <dbReference type="Proteomes" id="UP001324794"/>
    </source>
</evidence>
<dbReference type="Proteomes" id="UP001324794">
    <property type="component" value="Chromosome"/>
</dbReference>
<name>A0ABZ0YTU8_9GAMM</name>
<evidence type="ECO:0008006" key="3">
    <source>
        <dbReference type="Google" id="ProtNLM"/>
    </source>
</evidence>
<protein>
    <recommendedName>
        <fullName evidence="3">SnoaL-like domain-containing protein</fullName>
    </recommendedName>
</protein>